<comment type="caution">
    <text evidence="1">The sequence shown here is derived from an EMBL/GenBank/DDBJ whole genome shotgun (WGS) entry which is preliminary data.</text>
</comment>
<organism evidence="1 2">
    <name type="scientific">Acinetobacter calcoaceticus DSM 30006 = CIP 81.8</name>
    <dbReference type="NCBI Taxonomy" id="981331"/>
    <lineage>
        <taxon>Bacteria</taxon>
        <taxon>Pseudomonadati</taxon>
        <taxon>Pseudomonadota</taxon>
        <taxon>Gammaproteobacteria</taxon>
        <taxon>Moraxellales</taxon>
        <taxon>Moraxellaceae</taxon>
        <taxon>Acinetobacter</taxon>
        <taxon>Acinetobacter calcoaceticus/baumannii complex</taxon>
    </lineage>
</organism>
<dbReference type="Proteomes" id="UP000013024">
    <property type="component" value="Unassembled WGS sequence"/>
</dbReference>
<dbReference type="RefSeq" id="WP_005048904.1">
    <property type="nucleotide sequence ID" value="NZ_KB849780.1"/>
</dbReference>
<gene>
    <name evidence="1" type="ORF">F936_03250</name>
</gene>
<dbReference type="GeneID" id="92918395"/>
<keyword evidence="2" id="KW-1185">Reference proteome</keyword>
<sequence length="146" mass="17017">MLQNNYLNPIISAILKTNIIIKGRACGRTTINFIGLCSARLPMLQWDYSKNFCFNPKNIKKVSDRKLRKACYQSFSQYKKSFKPRPIPKLKISKYEWPSFEEWKASMLEATKSAVKKFSDIADAMSYAFLSLNFKTKYLCTWDLAE</sequence>
<name>A0ABN0K3F8_ACICA</name>
<reference evidence="1 2" key="1">
    <citation type="submission" date="2013-02" db="EMBL/GenBank/DDBJ databases">
        <title>The Genome Sequence of Acinetobacter calcoaceticus CIP 81.8.</title>
        <authorList>
            <consortium name="The Broad Institute Genome Sequencing Platform"/>
            <consortium name="The Broad Institute Genome Sequencing Center for Infectious Disease"/>
            <person name="Cerqueira G."/>
            <person name="Feldgarden M."/>
            <person name="Courvalin P."/>
            <person name="Perichon B."/>
            <person name="Grillot-Courvalin C."/>
            <person name="Clermont D."/>
            <person name="Rocha E."/>
            <person name="Yoon E.-J."/>
            <person name="Nemec A."/>
            <person name="Walker B."/>
            <person name="Young S.K."/>
            <person name="Zeng Q."/>
            <person name="Gargeya S."/>
            <person name="Fitzgerald M."/>
            <person name="Haas B."/>
            <person name="Abouelleil A."/>
            <person name="Alvarado L."/>
            <person name="Arachchi H.M."/>
            <person name="Berlin A.M."/>
            <person name="Chapman S.B."/>
            <person name="Dewar J."/>
            <person name="Goldberg J."/>
            <person name="Griggs A."/>
            <person name="Gujja S."/>
            <person name="Hansen M."/>
            <person name="Howarth C."/>
            <person name="Imamovic A."/>
            <person name="Larimer J."/>
            <person name="McCowan C."/>
            <person name="Murphy C."/>
            <person name="Neiman D."/>
            <person name="Pearson M."/>
            <person name="Priest M."/>
            <person name="Roberts A."/>
            <person name="Saif S."/>
            <person name="Shea T."/>
            <person name="Sisk P."/>
            <person name="Sykes S."/>
            <person name="Wortman J."/>
            <person name="Nusbaum C."/>
            <person name="Birren B."/>
        </authorList>
    </citation>
    <scope>NUCLEOTIDE SEQUENCE [LARGE SCALE GENOMIC DNA]</scope>
    <source>
        <strain evidence="1 2">CIP 81.8</strain>
    </source>
</reference>
<protein>
    <submittedName>
        <fullName evidence="1">Uncharacterized protein</fullName>
    </submittedName>
</protein>
<proteinExistence type="predicted"/>
<accession>A0ABN0K3F8</accession>
<evidence type="ECO:0000313" key="2">
    <source>
        <dbReference type="Proteomes" id="UP000013024"/>
    </source>
</evidence>
<dbReference type="EMBL" id="APQI01000006">
    <property type="protein sequence ID" value="ENV97609.1"/>
    <property type="molecule type" value="Genomic_DNA"/>
</dbReference>
<evidence type="ECO:0000313" key="1">
    <source>
        <dbReference type="EMBL" id="ENV97609.1"/>
    </source>
</evidence>